<comment type="caution">
    <text evidence="2">The sequence shown here is derived from an EMBL/GenBank/DDBJ whole genome shotgun (WGS) entry which is preliminary data.</text>
</comment>
<dbReference type="InParanoid" id="A0A024GCQ8"/>
<dbReference type="PANTHER" id="PTHR38894:SF1">
    <property type="entry name" value="TRANSMEMBRANE PROTEIN"/>
    <property type="match status" value="1"/>
</dbReference>
<feature type="transmembrane region" description="Helical" evidence="1">
    <location>
        <begin position="37"/>
        <end position="58"/>
    </location>
</feature>
<evidence type="ECO:0000313" key="3">
    <source>
        <dbReference type="Proteomes" id="UP000053237"/>
    </source>
</evidence>
<proteinExistence type="predicted"/>
<reference evidence="2 3" key="1">
    <citation type="submission" date="2012-05" db="EMBL/GenBank/DDBJ databases">
        <title>Recombination and specialization in a pathogen metapopulation.</title>
        <authorList>
            <person name="Gardiner A."/>
            <person name="Kemen E."/>
            <person name="Schultz-Larsen T."/>
            <person name="MacLean D."/>
            <person name="Van Oosterhout C."/>
            <person name="Jones J.D.G."/>
        </authorList>
    </citation>
    <scope>NUCLEOTIDE SEQUENCE [LARGE SCALE GENOMIC DNA]</scope>
    <source>
        <strain evidence="2 3">Ac Nc2</strain>
    </source>
</reference>
<dbReference type="Proteomes" id="UP000053237">
    <property type="component" value="Unassembled WGS sequence"/>
</dbReference>
<dbReference type="EMBL" id="CAIX01000062">
    <property type="protein sequence ID" value="CCI44117.1"/>
    <property type="molecule type" value="Genomic_DNA"/>
</dbReference>
<organism evidence="2 3">
    <name type="scientific">Albugo candida</name>
    <dbReference type="NCBI Taxonomy" id="65357"/>
    <lineage>
        <taxon>Eukaryota</taxon>
        <taxon>Sar</taxon>
        <taxon>Stramenopiles</taxon>
        <taxon>Oomycota</taxon>
        <taxon>Peronosporomycetes</taxon>
        <taxon>Albuginales</taxon>
        <taxon>Albuginaceae</taxon>
        <taxon>Albugo</taxon>
    </lineage>
</organism>
<keyword evidence="3" id="KW-1185">Reference proteome</keyword>
<keyword evidence="1" id="KW-0812">Transmembrane</keyword>
<keyword evidence="1" id="KW-1133">Transmembrane helix</keyword>
<feature type="transmembrane region" description="Helical" evidence="1">
    <location>
        <begin position="133"/>
        <end position="151"/>
    </location>
</feature>
<feature type="transmembrane region" description="Helical" evidence="1">
    <location>
        <begin position="106"/>
        <end position="127"/>
    </location>
</feature>
<name>A0A024GCQ8_9STRA</name>
<accession>A0A024GCQ8</accession>
<dbReference type="AlphaFoldDB" id="A0A024GCQ8"/>
<evidence type="ECO:0000313" key="2">
    <source>
        <dbReference type="EMBL" id="CCI44117.1"/>
    </source>
</evidence>
<evidence type="ECO:0000256" key="1">
    <source>
        <dbReference type="SAM" id="Phobius"/>
    </source>
</evidence>
<evidence type="ECO:0008006" key="4">
    <source>
        <dbReference type="Google" id="ProtNLM"/>
    </source>
</evidence>
<dbReference type="PANTHER" id="PTHR38894">
    <property type="entry name" value="TRANSMEMBRANE PROTEIN"/>
    <property type="match status" value="1"/>
</dbReference>
<gene>
    <name evidence="2" type="ORF">BN9_049010</name>
</gene>
<feature type="transmembrane region" description="Helical" evidence="1">
    <location>
        <begin position="64"/>
        <end position="85"/>
    </location>
</feature>
<keyword evidence="1" id="KW-0472">Membrane</keyword>
<sequence>MHPKMKEDEGLNGTPRTIESTYDRVQSQLSHISRAVLVIKSLSVFTALTQILAGLLVVRQMFEMDFALTLIALYTSAFAMLILCFECRFGMTEEMLRNNFGFFFHYRGYAAVLFFIGILDVGIAHAIGWIGSAAGVLAITTGSLALSLGLFMPNRSKQLEEGFAFYSSNRSMYGTNGFVASSVDPHSCEKSEPSKL</sequence>
<protein>
    <recommendedName>
        <fullName evidence="4">Golgi apparatus membrane protein TVP15</fullName>
    </recommendedName>
</protein>